<dbReference type="Proteomes" id="UP000594262">
    <property type="component" value="Unplaced"/>
</dbReference>
<name>A0A7M5X2K7_9CNID</name>
<evidence type="ECO:0000313" key="1">
    <source>
        <dbReference type="EnsemblMetazoa" id="CLYHEMP016802.2"/>
    </source>
</evidence>
<dbReference type="EnsemblMetazoa" id="CLYHEMT016802.2">
    <property type="protein sequence ID" value="CLYHEMP016802.2"/>
    <property type="gene ID" value="CLYHEMG016802"/>
</dbReference>
<sequence>MVVCIVLPRLFLERRVAAHLPLWWEDVENRNVLEAMVFMIFNHSEVPNCDKDEDPPAPPNTMPIGTTNGKFLKNFRAEDWPRFEERIVFIPIMEKVESQLSLIEIMKNDETFDQLRIVASRCFLDCLSLVEELEKDHFYTDAHLVATDKLFSTIDFFESVRSKKNYGILLYITSKILSKAGFSQERITEINKTFLINHLKPFLEKRVVDENDTDIVREEASLKKFFIRAMENPKTSLFVTDNEKAAETCKDCISFALQPINTELKFFKPDQLSSIRQIIVENGCGLTKRRMIGGPKNTQINCMHIKVAFMKEEFTSFFAERRKASITPAENSG</sequence>
<protein>
    <submittedName>
        <fullName evidence="1">Uncharacterized protein</fullName>
    </submittedName>
</protein>
<organism evidence="1 2">
    <name type="scientific">Clytia hemisphaerica</name>
    <dbReference type="NCBI Taxonomy" id="252671"/>
    <lineage>
        <taxon>Eukaryota</taxon>
        <taxon>Metazoa</taxon>
        <taxon>Cnidaria</taxon>
        <taxon>Hydrozoa</taxon>
        <taxon>Hydroidolina</taxon>
        <taxon>Leptothecata</taxon>
        <taxon>Obeliida</taxon>
        <taxon>Clytiidae</taxon>
        <taxon>Clytia</taxon>
    </lineage>
</organism>
<keyword evidence="2" id="KW-1185">Reference proteome</keyword>
<reference evidence="1" key="1">
    <citation type="submission" date="2021-01" db="UniProtKB">
        <authorList>
            <consortium name="EnsemblMetazoa"/>
        </authorList>
    </citation>
    <scope>IDENTIFICATION</scope>
</reference>
<accession>A0A7M5X2K7</accession>
<proteinExistence type="predicted"/>
<evidence type="ECO:0000313" key="2">
    <source>
        <dbReference type="Proteomes" id="UP000594262"/>
    </source>
</evidence>
<dbReference type="AlphaFoldDB" id="A0A7M5X2K7"/>
<dbReference type="OrthoDB" id="5989306at2759"/>